<dbReference type="Pfam" id="PF09797">
    <property type="entry name" value="NatB_MDM20"/>
    <property type="match status" value="1"/>
</dbReference>
<dbReference type="InterPro" id="IPR019183">
    <property type="entry name" value="NAA25_NatB_aux_su"/>
</dbReference>
<dbReference type="AlphaFoldDB" id="A0A8K0SKG7"/>
<dbReference type="EMBL" id="JAGPNK010000012">
    <property type="protein sequence ID" value="KAH7310691.1"/>
    <property type="molecule type" value="Genomic_DNA"/>
</dbReference>
<sequence length="977" mass="109378">MYRPQPRLRSDAGPELENAYYGSDWPQLIRLAEKHWTATKDVYYEILAICAKSQLDDPIAKFGALSAVWNYVDSKTLIKDIEGIDLLDWATYDLAEESDHHETLGALRVRLVKSDPKNRPASLICLRQCLRHWDLISAQQISAILDKSFPEESNFMFWNIILTHLLATSPDTPPEKKKLYGALAQRQIERAAGLTEKQEKTGTTPPRSVQTEQDILLLYHIVEAHGSPADLEKLTSSPIFAPLEQFRRGNREVFAHCVARLHSKRDWKALFPLCKELLSKADSYDKESLQTCDWSLWKKFIDAASNLESNTPGALKEAQDLLSDVTASQTRKPVYARNLQLAKLTIAFTANSRAPEGEKDGEVLSTWVQELQAFIQSQLRYATCFGDIKPFVEKLEPGEMQSVAYKFVPELAAKTDNRIESARAELLSLKLQYLLSSTPATYTPVSSGEAKFKCTICGTSLKTRRCHACLAKLSQAALDLHAKLTAYGSGERALQKEILPDLAILITYCLVRQSFLGLQTFYTTRNPAILRNLLRALLILEQQLSQCPKHAAISMLLVSLHLMFGSGHRARDIWDTLGVKRTIVDSLGPHFFDRVSTVAPSVISPLDDRGWEFMDTLSSHYRTSLWQRAPSTMLESFFQGSYLSLLTVPNYVERLRSSSTRALSLVEEARSERLFGHYFEDYLQEPRYTEVTDDLKLLDSVDYGSFPSWDASSAMPAYARLRIGPQLSNSRMHLSLLAEAFHDVLVYKPPPTHDASSNADQVYVLEKMSQICNSLQRFIPNAATSCTSAEAAYYRILGLLSGLLPLGASLIASPAHVADFTGLKEAVEIALQDMHKSMPLLENNAESTVTALASIHNIAILRDAAIAVRTSSRWLVTLSAREHDRDKSGTSVLPQEAISQLKDLQTTSEAVLYQESALMVKMNENLSTGRGFEAQLKEWLSNDGSSFQALSNQKPVGELVGSWRSNLDGWQQVSSWR</sequence>
<gene>
    <name evidence="1" type="ORF">B0I35DRAFT_378470</name>
</gene>
<organism evidence="1 2">
    <name type="scientific">Stachybotrys elegans</name>
    <dbReference type="NCBI Taxonomy" id="80388"/>
    <lineage>
        <taxon>Eukaryota</taxon>
        <taxon>Fungi</taxon>
        <taxon>Dikarya</taxon>
        <taxon>Ascomycota</taxon>
        <taxon>Pezizomycotina</taxon>
        <taxon>Sordariomycetes</taxon>
        <taxon>Hypocreomycetidae</taxon>
        <taxon>Hypocreales</taxon>
        <taxon>Stachybotryaceae</taxon>
        <taxon>Stachybotrys</taxon>
    </lineage>
</organism>
<dbReference type="OrthoDB" id="1874341at2759"/>
<name>A0A8K0SKG7_9HYPO</name>
<accession>A0A8K0SKG7</accession>
<comment type="caution">
    <text evidence="1">The sequence shown here is derived from an EMBL/GenBank/DDBJ whole genome shotgun (WGS) entry which is preliminary data.</text>
</comment>
<evidence type="ECO:0000313" key="1">
    <source>
        <dbReference type="EMBL" id="KAH7310691.1"/>
    </source>
</evidence>
<proteinExistence type="predicted"/>
<dbReference type="Proteomes" id="UP000813444">
    <property type="component" value="Unassembled WGS sequence"/>
</dbReference>
<evidence type="ECO:0000313" key="2">
    <source>
        <dbReference type="Proteomes" id="UP000813444"/>
    </source>
</evidence>
<protein>
    <submittedName>
        <fullName evidence="1">Cytoskeleton organization protein</fullName>
    </submittedName>
</protein>
<keyword evidence="2" id="KW-1185">Reference proteome</keyword>
<reference evidence="1" key="1">
    <citation type="journal article" date="2021" name="Nat. Commun.">
        <title>Genetic determinants of endophytism in the Arabidopsis root mycobiome.</title>
        <authorList>
            <person name="Mesny F."/>
            <person name="Miyauchi S."/>
            <person name="Thiergart T."/>
            <person name="Pickel B."/>
            <person name="Atanasova L."/>
            <person name="Karlsson M."/>
            <person name="Huettel B."/>
            <person name="Barry K.W."/>
            <person name="Haridas S."/>
            <person name="Chen C."/>
            <person name="Bauer D."/>
            <person name="Andreopoulos W."/>
            <person name="Pangilinan J."/>
            <person name="LaButti K."/>
            <person name="Riley R."/>
            <person name="Lipzen A."/>
            <person name="Clum A."/>
            <person name="Drula E."/>
            <person name="Henrissat B."/>
            <person name="Kohler A."/>
            <person name="Grigoriev I.V."/>
            <person name="Martin F.M."/>
            <person name="Hacquard S."/>
        </authorList>
    </citation>
    <scope>NUCLEOTIDE SEQUENCE</scope>
    <source>
        <strain evidence="1">MPI-CAGE-CH-0235</strain>
    </source>
</reference>